<dbReference type="PaxDb" id="4577-GRMZM2G419252_P01"/>
<organism evidence="2">
    <name type="scientific">Zea mays</name>
    <name type="common">Maize</name>
    <dbReference type="NCBI Taxonomy" id="4577"/>
    <lineage>
        <taxon>Eukaryota</taxon>
        <taxon>Viridiplantae</taxon>
        <taxon>Streptophyta</taxon>
        <taxon>Embryophyta</taxon>
        <taxon>Tracheophyta</taxon>
        <taxon>Spermatophyta</taxon>
        <taxon>Magnoliopsida</taxon>
        <taxon>Liliopsida</taxon>
        <taxon>Poales</taxon>
        <taxon>Poaceae</taxon>
        <taxon>PACMAD clade</taxon>
        <taxon>Panicoideae</taxon>
        <taxon>Andropogonodae</taxon>
        <taxon>Andropogoneae</taxon>
        <taxon>Tripsacinae</taxon>
        <taxon>Zea</taxon>
    </lineage>
</organism>
<sequence length="90" mass="9930">MFATTAVMDILGPLGSFILSVTWRGSQRIFYSHTVLTQKSPLGTVWIAAHFELFEQCQILSSIWWRLKSAVLSMASGANAVESCDTSSIM</sequence>
<proteinExistence type="predicted"/>
<dbReference type="InterPro" id="IPR006910">
    <property type="entry name" value="Rad21_Rec8_N"/>
</dbReference>
<accession>A0A1D6Q1V7</accession>
<dbReference type="EMBL" id="CM000780">
    <property type="protein sequence ID" value="AQK52598.1"/>
    <property type="molecule type" value="Genomic_DNA"/>
</dbReference>
<dbReference type="AlphaFoldDB" id="A0A1D6Q1V7"/>
<evidence type="ECO:0000259" key="1">
    <source>
        <dbReference type="Pfam" id="PF04825"/>
    </source>
</evidence>
<evidence type="ECO:0000313" key="2">
    <source>
        <dbReference type="EMBL" id="AQK52598.1"/>
    </source>
</evidence>
<dbReference type="InParanoid" id="A0A1D6Q1V7"/>
<protein>
    <recommendedName>
        <fullName evidence="1">Rad21/Rec8-like protein N-terminal domain-containing protein</fullName>
    </recommendedName>
</protein>
<dbReference type="Pfam" id="PF04825">
    <property type="entry name" value="Rad21_Rec8_N"/>
    <property type="match status" value="1"/>
</dbReference>
<name>A0A1D6Q1V7_MAIZE</name>
<feature type="domain" description="Rad21/Rec8-like protein N-terminal" evidence="1">
    <location>
        <begin position="29"/>
        <end position="52"/>
    </location>
</feature>
<reference evidence="2" key="1">
    <citation type="submission" date="2015-12" db="EMBL/GenBank/DDBJ databases">
        <title>Update maize B73 reference genome by single molecule sequencing technologies.</title>
        <authorList>
            <consortium name="Maize Genome Sequencing Project"/>
            <person name="Ware D."/>
        </authorList>
    </citation>
    <scope>NUCLEOTIDE SEQUENCE</scope>
    <source>
        <tissue evidence="2">Seedling</tissue>
    </source>
</reference>
<gene>
    <name evidence="2" type="ORF">ZEAMMB73_Zm00001d050487</name>
</gene>